<keyword evidence="4 6" id="KW-1133">Transmembrane helix</keyword>
<organism evidence="9 10">
    <name type="scientific">Odoribacter splanchnicus</name>
    <dbReference type="NCBI Taxonomy" id="28118"/>
    <lineage>
        <taxon>Bacteria</taxon>
        <taxon>Pseudomonadati</taxon>
        <taxon>Bacteroidota</taxon>
        <taxon>Bacteroidia</taxon>
        <taxon>Bacteroidales</taxon>
        <taxon>Odoribacteraceae</taxon>
        <taxon>Odoribacter</taxon>
    </lineage>
</organism>
<reference evidence="9 10" key="1">
    <citation type="submission" date="2018-08" db="EMBL/GenBank/DDBJ databases">
        <title>A genome reference for cultivated species of the human gut microbiota.</title>
        <authorList>
            <person name="Zou Y."/>
            <person name="Xue W."/>
            <person name="Luo G."/>
        </authorList>
    </citation>
    <scope>NUCLEOTIDE SEQUENCE [LARGE SCALE GENOMIC DNA]</scope>
    <source>
        <strain evidence="9 10">AF14-6AC</strain>
    </source>
</reference>
<feature type="transmembrane region" description="Helical" evidence="6">
    <location>
        <begin position="104"/>
        <end position="122"/>
    </location>
</feature>
<dbReference type="EMBL" id="QRYW01000047">
    <property type="protein sequence ID" value="RGV19657.1"/>
    <property type="molecule type" value="Genomic_DNA"/>
</dbReference>
<evidence type="ECO:0000313" key="8">
    <source>
        <dbReference type="EMBL" id="MCG4960819.1"/>
    </source>
</evidence>
<dbReference type="GeneID" id="61274676"/>
<dbReference type="PANTHER" id="PTHR32322">
    <property type="entry name" value="INNER MEMBRANE TRANSPORTER"/>
    <property type="match status" value="1"/>
</dbReference>
<feature type="transmembrane region" description="Helical" evidence="6">
    <location>
        <begin position="129"/>
        <end position="146"/>
    </location>
</feature>
<dbReference type="InterPro" id="IPR050638">
    <property type="entry name" value="AA-Vitamin_Transporters"/>
</dbReference>
<feature type="transmembrane region" description="Helical" evidence="6">
    <location>
        <begin position="190"/>
        <end position="207"/>
    </location>
</feature>
<dbReference type="AlphaFoldDB" id="A0A3D1UL97"/>
<evidence type="ECO:0000256" key="6">
    <source>
        <dbReference type="SAM" id="Phobius"/>
    </source>
</evidence>
<dbReference type="InterPro" id="IPR037185">
    <property type="entry name" value="EmrE-like"/>
</dbReference>
<dbReference type="RefSeq" id="WP_013611689.1">
    <property type="nucleotide sequence ID" value="NZ_JABWDG010000032.1"/>
</dbReference>
<dbReference type="InterPro" id="IPR000620">
    <property type="entry name" value="EamA_dom"/>
</dbReference>
<feature type="transmembrane region" description="Helical" evidence="6">
    <location>
        <begin position="257"/>
        <end position="274"/>
    </location>
</feature>
<reference evidence="8" key="2">
    <citation type="submission" date="2022-01" db="EMBL/GenBank/DDBJ databases">
        <title>Collection of gut derived symbiotic bacterial strains cultured from healthy donors.</title>
        <authorList>
            <person name="Lin H."/>
            <person name="Kohout C."/>
            <person name="Waligurski E."/>
            <person name="Pamer E.G."/>
        </authorList>
    </citation>
    <scope>NUCLEOTIDE SEQUENCE</scope>
    <source>
        <strain evidence="8">DFI.1.149</strain>
    </source>
</reference>
<dbReference type="Proteomes" id="UP001199750">
    <property type="component" value="Unassembled WGS sequence"/>
</dbReference>
<accession>A0A3D1UL97</accession>
<gene>
    <name evidence="9" type="ORF">DWW24_17745</name>
    <name evidence="8" type="ORF">L0P03_13295</name>
</gene>
<dbReference type="GO" id="GO:0005886">
    <property type="term" value="C:plasma membrane"/>
    <property type="evidence" value="ECO:0007669"/>
    <property type="project" value="UniProtKB-SubCell"/>
</dbReference>
<protein>
    <submittedName>
        <fullName evidence="9">DMT family transporter</fullName>
    </submittedName>
</protein>
<sequence length="325" mass="35865">MPKSKAYIGHLMILATTFIYSFNTNFMKVIIPEWIGPNGLVLLRCSASTLVFWLIGLYFPTSSDRPHPQKKEIGMMILGGILGLGGNLLFYINGLSLTGPIDAFVIRTTQPIIVIALAVIFLHTVFTKYKAFGILLGIAGALYASIMPHTGSLVKDSFGGDVLVFCSSVSYSFFLILIKPYTQKFDSVTVMKWMSLSSMIISLPFGLSDLVRSPLFSAQAPLHIWLEICYILFVATVIGYFLSVYALNYITPFVESAYKYVLPVTGAAVSILMGLQKFSWHDPIALALIVTGFILINKKTNEIQTNHVSIHHSPTGPEDRENHPG</sequence>
<comment type="caution">
    <text evidence="9">The sequence shown here is derived from an EMBL/GenBank/DDBJ whole genome shotgun (WGS) entry which is preliminary data.</text>
</comment>
<evidence type="ECO:0000256" key="5">
    <source>
        <dbReference type="ARBA" id="ARBA00023136"/>
    </source>
</evidence>
<evidence type="ECO:0000313" key="9">
    <source>
        <dbReference type="EMBL" id="RGV19657.1"/>
    </source>
</evidence>
<feature type="transmembrane region" description="Helical" evidence="6">
    <location>
        <begin position="222"/>
        <end position="245"/>
    </location>
</feature>
<feature type="domain" description="EamA" evidence="7">
    <location>
        <begin position="8"/>
        <end position="144"/>
    </location>
</feature>
<name>A0A3D1UL97_9BACT</name>
<feature type="transmembrane region" description="Helical" evidence="6">
    <location>
        <begin position="158"/>
        <end position="178"/>
    </location>
</feature>
<evidence type="ECO:0000256" key="3">
    <source>
        <dbReference type="ARBA" id="ARBA00022692"/>
    </source>
</evidence>
<evidence type="ECO:0000256" key="2">
    <source>
        <dbReference type="ARBA" id="ARBA00022475"/>
    </source>
</evidence>
<evidence type="ECO:0000313" key="10">
    <source>
        <dbReference type="Proteomes" id="UP000283426"/>
    </source>
</evidence>
<dbReference type="Proteomes" id="UP000283426">
    <property type="component" value="Unassembled WGS sequence"/>
</dbReference>
<feature type="transmembrane region" description="Helical" evidence="6">
    <location>
        <begin position="280"/>
        <end position="296"/>
    </location>
</feature>
<dbReference type="PANTHER" id="PTHR32322:SF18">
    <property type="entry name" value="S-ADENOSYLMETHIONINE_S-ADENOSYLHOMOCYSTEINE TRANSPORTER"/>
    <property type="match status" value="1"/>
</dbReference>
<dbReference type="EMBL" id="JAKNDN010000025">
    <property type="protein sequence ID" value="MCG4960819.1"/>
    <property type="molecule type" value="Genomic_DNA"/>
</dbReference>
<dbReference type="OMA" id="VESAYKY"/>
<dbReference type="Pfam" id="PF00892">
    <property type="entry name" value="EamA"/>
    <property type="match status" value="2"/>
</dbReference>
<feature type="transmembrane region" description="Helical" evidence="6">
    <location>
        <begin position="7"/>
        <end position="27"/>
    </location>
</feature>
<dbReference type="SUPFAM" id="SSF103481">
    <property type="entry name" value="Multidrug resistance efflux transporter EmrE"/>
    <property type="match status" value="2"/>
</dbReference>
<comment type="subcellular location">
    <subcellularLocation>
        <location evidence="1">Cell membrane</location>
        <topology evidence="1">Multi-pass membrane protein</topology>
    </subcellularLocation>
</comment>
<keyword evidence="2" id="KW-1003">Cell membrane</keyword>
<evidence type="ECO:0000256" key="1">
    <source>
        <dbReference type="ARBA" id="ARBA00004651"/>
    </source>
</evidence>
<feature type="transmembrane region" description="Helical" evidence="6">
    <location>
        <begin position="73"/>
        <end position="92"/>
    </location>
</feature>
<evidence type="ECO:0000259" key="7">
    <source>
        <dbReference type="Pfam" id="PF00892"/>
    </source>
</evidence>
<keyword evidence="5 6" id="KW-0472">Membrane</keyword>
<evidence type="ECO:0000256" key="4">
    <source>
        <dbReference type="ARBA" id="ARBA00022989"/>
    </source>
</evidence>
<proteinExistence type="predicted"/>
<keyword evidence="3 6" id="KW-0812">Transmembrane</keyword>
<feature type="transmembrane region" description="Helical" evidence="6">
    <location>
        <begin position="39"/>
        <end position="61"/>
    </location>
</feature>
<feature type="domain" description="EamA" evidence="7">
    <location>
        <begin position="160"/>
        <end position="297"/>
    </location>
</feature>